<feature type="domain" description="ResB-like" evidence="7">
    <location>
        <begin position="12"/>
        <end position="102"/>
    </location>
</feature>
<comment type="caution">
    <text evidence="8">The sequence shown here is derived from an EMBL/GenBank/DDBJ whole genome shotgun (WGS) entry which is preliminary data.</text>
</comment>
<evidence type="ECO:0000313" key="9">
    <source>
        <dbReference type="Proteomes" id="UP000018895"/>
    </source>
</evidence>
<organism evidence="8 9">
    <name type="scientific">Halalkalibacter hemicellulosilyticusJCM 9152</name>
    <dbReference type="NCBI Taxonomy" id="1236971"/>
    <lineage>
        <taxon>Bacteria</taxon>
        <taxon>Bacillati</taxon>
        <taxon>Bacillota</taxon>
        <taxon>Bacilli</taxon>
        <taxon>Bacillales</taxon>
        <taxon>Bacillaceae</taxon>
        <taxon>Halalkalibacter</taxon>
    </lineage>
</organism>
<keyword evidence="4 6" id="KW-1133">Transmembrane helix</keyword>
<dbReference type="Proteomes" id="UP000018895">
    <property type="component" value="Unassembled WGS sequence"/>
</dbReference>
<proteinExistence type="predicted"/>
<gene>
    <name evidence="8" type="ORF">JCM9152_300</name>
</gene>
<evidence type="ECO:0000256" key="4">
    <source>
        <dbReference type="ARBA" id="ARBA00022989"/>
    </source>
</evidence>
<keyword evidence="3" id="KW-0201">Cytochrome c-type biogenesis</keyword>
<reference evidence="8" key="1">
    <citation type="journal article" date="2014" name="Genome Announc.">
        <title>Draft Genome Sequences of Three Alkaliphilic Bacillus Strains, Bacillus wakoensis JCM 9140T, Bacillus akibai JCM 9157T, and Bacillus hemicellulosilyticus JCM 9152T.</title>
        <authorList>
            <person name="Yuki M."/>
            <person name="Oshima K."/>
            <person name="Suda W."/>
            <person name="Oshida Y."/>
            <person name="Kitamura K."/>
            <person name="Iida T."/>
            <person name="Hattori M."/>
            <person name="Ohkuma M."/>
        </authorList>
    </citation>
    <scope>NUCLEOTIDE SEQUENCE [LARGE SCALE GENOMIC DNA]</scope>
    <source>
        <strain evidence="8">JCM 9152</strain>
    </source>
</reference>
<evidence type="ECO:0000256" key="1">
    <source>
        <dbReference type="ARBA" id="ARBA00004141"/>
    </source>
</evidence>
<feature type="transmembrane region" description="Helical" evidence="6">
    <location>
        <begin position="49"/>
        <end position="72"/>
    </location>
</feature>
<dbReference type="Pfam" id="PF05140">
    <property type="entry name" value="ResB"/>
    <property type="match status" value="1"/>
</dbReference>
<dbReference type="AlphaFoldDB" id="W4QAH9"/>
<evidence type="ECO:0000313" key="8">
    <source>
        <dbReference type="EMBL" id="GAE28962.1"/>
    </source>
</evidence>
<sequence length="129" mass="14849">MYTPDTPDGEVSFVGIQTNLEPLGENEYKMTFVDLETNHVTALVLRKDYTFPLLIIGGIIFMIGLIQGSYWAHRRIWFQQVDNEFIIAGHTNKNYLSLRKDIDEILEGTTIPSPIDQLEKEEKDKETTN</sequence>
<keyword evidence="5 6" id="KW-0472">Membrane</keyword>
<name>W4QAH9_9BACI</name>
<dbReference type="GO" id="GO:0016020">
    <property type="term" value="C:membrane"/>
    <property type="evidence" value="ECO:0007669"/>
    <property type="project" value="UniProtKB-SubCell"/>
</dbReference>
<dbReference type="GO" id="GO:0017004">
    <property type="term" value="P:cytochrome complex assembly"/>
    <property type="evidence" value="ECO:0007669"/>
    <property type="project" value="UniProtKB-KW"/>
</dbReference>
<evidence type="ECO:0000256" key="6">
    <source>
        <dbReference type="SAM" id="Phobius"/>
    </source>
</evidence>
<accession>W4QAH9</accession>
<protein>
    <submittedName>
        <fullName evidence="8">Cytochrome c-type biogenesis protein Ccs1/ResB</fullName>
    </submittedName>
</protein>
<evidence type="ECO:0000259" key="7">
    <source>
        <dbReference type="Pfam" id="PF05140"/>
    </source>
</evidence>
<dbReference type="InterPro" id="IPR007816">
    <property type="entry name" value="ResB-like_domain"/>
</dbReference>
<keyword evidence="9" id="KW-1185">Reference proteome</keyword>
<dbReference type="STRING" id="1236971.JCM9152_300"/>
<keyword evidence="2 6" id="KW-0812">Transmembrane</keyword>
<dbReference type="EMBL" id="BAUU01000002">
    <property type="protein sequence ID" value="GAE28962.1"/>
    <property type="molecule type" value="Genomic_DNA"/>
</dbReference>
<evidence type="ECO:0000256" key="2">
    <source>
        <dbReference type="ARBA" id="ARBA00022692"/>
    </source>
</evidence>
<comment type="subcellular location">
    <subcellularLocation>
        <location evidence="1">Membrane</location>
        <topology evidence="1">Multi-pass membrane protein</topology>
    </subcellularLocation>
</comment>
<evidence type="ECO:0000256" key="3">
    <source>
        <dbReference type="ARBA" id="ARBA00022748"/>
    </source>
</evidence>
<evidence type="ECO:0000256" key="5">
    <source>
        <dbReference type="ARBA" id="ARBA00023136"/>
    </source>
</evidence>